<feature type="transmembrane region" description="Helical" evidence="2">
    <location>
        <begin position="94"/>
        <end position="112"/>
    </location>
</feature>
<dbReference type="Proteomes" id="UP000077671">
    <property type="component" value="Unassembled WGS sequence"/>
</dbReference>
<accession>A0A8T8SRQ0</accession>
<reference evidence="3" key="2">
    <citation type="journal article" date="2019" name="IMA Fungus">
        <title>Genome sequencing and comparison of five Tilletia species to identify candidate genes for the detection of regulated species infecting wheat.</title>
        <authorList>
            <person name="Nguyen H.D.T."/>
            <person name="Sultana T."/>
            <person name="Kesanakurti P."/>
            <person name="Hambleton S."/>
        </authorList>
    </citation>
    <scope>NUCLEOTIDE SEQUENCE</scope>
    <source>
        <strain evidence="3">DAOMC 238032</strain>
    </source>
</reference>
<evidence type="ECO:0000313" key="4">
    <source>
        <dbReference type="Proteomes" id="UP000077671"/>
    </source>
</evidence>
<reference evidence="3" key="1">
    <citation type="submission" date="2016-04" db="EMBL/GenBank/DDBJ databases">
        <authorList>
            <person name="Nguyen H.D."/>
            <person name="Kesanakurti P."/>
            <person name="Cullis J."/>
            <person name="Levesque C.A."/>
            <person name="Hambleton S."/>
        </authorList>
    </citation>
    <scope>NUCLEOTIDE SEQUENCE</scope>
    <source>
        <strain evidence="3">DAOMC 238032</strain>
    </source>
</reference>
<evidence type="ECO:0000313" key="3">
    <source>
        <dbReference type="EMBL" id="KAE8245620.1"/>
    </source>
</evidence>
<dbReference type="EMBL" id="LWDD02001781">
    <property type="protein sequence ID" value="KAE8245620.1"/>
    <property type="molecule type" value="Genomic_DNA"/>
</dbReference>
<keyword evidence="2" id="KW-0812">Transmembrane</keyword>
<name>A0A8T8SRQ0_9BASI</name>
<feature type="transmembrane region" description="Helical" evidence="2">
    <location>
        <begin position="162"/>
        <end position="180"/>
    </location>
</feature>
<organism evidence="3 4">
    <name type="scientific">Tilletia caries</name>
    <name type="common">wheat bunt fungus</name>
    <dbReference type="NCBI Taxonomy" id="13290"/>
    <lineage>
        <taxon>Eukaryota</taxon>
        <taxon>Fungi</taxon>
        <taxon>Dikarya</taxon>
        <taxon>Basidiomycota</taxon>
        <taxon>Ustilaginomycotina</taxon>
        <taxon>Exobasidiomycetes</taxon>
        <taxon>Tilletiales</taxon>
        <taxon>Tilletiaceae</taxon>
        <taxon>Tilletia</taxon>
    </lineage>
</organism>
<feature type="compositionally biased region" description="Polar residues" evidence="1">
    <location>
        <begin position="1"/>
        <end position="15"/>
    </location>
</feature>
<evidence type="ECO:0000256" key="2">
    <source>
        <dbReference type="SAM" id="Phobius"/>
    </source>
</evidence>
<evidence type="ECO:0000256" key="1">
    <source>
        <dbReference type="SAM" id="MobiDB-lite"/>
    </source>
</evidence>
<comment type="caution">
    <text evidence="3">The sequence shown here is derived from an EMBL/GenBank/DDBJ whole genome shotgun (WGS) entry which is preliminary data.</text>
</comment>
<dbReference type="InterPro" id="IPR052786">
    <property type="entry name" value="Spore_wall_assembly"/>
</dbReference>
<dbReference type="PANTHER" id="PTHR34292:SF2">
    <property type="entry name" value="OUTER SPORE WALL PROTEIN LDS1"/>
    <property type="match status" value="1"/>
</dbReference>
<keyword evidence="2" id="KW-1133">Transmembrane helix</keyword>
<feature type="transmembrane region" description="Helical" evidence="2">
    <location>
        <begin position="230"/>
        <end position="251"/>
    </location>
</feature>
<dbReference type="PANTHER" id="PTHR34292">
    <property type="entry name" value="OUTER SPORE WALL PROTEIN LDS1"/>
    <property type="match status" value="1"/>
</dbReference>
<proteinExistence type="predicted"/>
<sequence length="414" mass="47109">MNRRQQQIKAQTNITGDRGSKLPHPTTSPPCRLLCLTRLHRALVRNSSQRTKQSEGKMPQHNLNLPVVYAVVGAYRLIHDGQLWKPMWLDMRKAARQAGIVAAVWAVVTWPIQRMWVYYFMKGSARMTGFSSLYHRFVSDVSEVEAHTGGGMSFPLPSLTTFAAFMFVLSQCSSLMEFWLRRKLRAARSKAYEATVRSRGKGADFWGPYAEEWEEPPMEKAMRQSKKEALYVKLASPVVKFVIFKFVLLPLDFVPFLSLFVGSYLRSLSLGRQLHQPLFAAKRMTPVEIELWITERQHAYRTYGFVCAILEAIPIAGLFFSISNRVGAAMYAHDLEKRQALFRSGEMRKLKNSETYSVTDWTKPSGLREDEKVFANQLFDGAMMPGAQLGANSSSEIRARTAGERIYGADQRVQ</sequence>
<keyword evidence="2" id="KW-0472">Membrane</keyword>
<gene>
    <name evidence="3" type="ORF">A4X03_0g7471</name>
</gene>
<dbReference type="AlphaFoldDB" id="A0A8T8SRQ0"/>
<feature type="transmembrane region" description="Helical" evidence="2">
    <location>
        <begin position="302"/>
        <end position="322"/>
    </location>
</feature>
<protein>
    <submittedName>
        <fullName evidence="3">Uncharacterized protein</fullName>
    </submittedName>
</protein>
<feature type="region of interest" description="Disordered" evidence="1">
    <location>
        <begin position="1"/>
        <end position="27"/>
    </location>
</feature>